<evidence type="ECO:0000313" key="4">
    <source>
        <dbReference type="Proteomes" id="UP000077384"/>
    </source>
</evidence>
<dbReference type="Proteomes" id="UP000093694">
    <property type="component" value="Unassembled WGS sequence"/>
</dbReference>
<evidence type="ECO:0000313" key="2">
    <source>
        <dbReference type="EMBL" id="OAA94005.1"/>
    </source>
</evidence>
<accession>A0A162JEE0</accession>
<evidence type="ECO:0000313" key="3">
    <source>
        <dbReference type="EMBL" id="OBR90176.1"/>
    </source>
</evidence>
<dbReference type="Proteomes" id="UP000077384">
    <property type="component" value="Unassembled WGS sequence"/>
</dbReference>
<feature type="region of interest" description="Disordered" evidence="1">
    <location>
        <begin position="1"/>
        <end position="48"/>
    </location>
</feature>
<evidence type="ECO:0000256" key="1">
    <source>
        <dbReference type="SAM" id="MobiDB-lite"/>
    </source>
</evidence>
<proteinExistence type="predicted"/>
<sequence length="48" mass="5441">MSKKNSSSKNYSNTQSPTSKNYTKNVKNKAIKNSPYGKNEPSTHTEYK</sequence>
<protein>
    <submittedName>
        <fullName evidence="2">Uncharacterized protein</fullName>
    </submittedName>
</protein>
<dbReference type="EMBL" id="LROR01000104">
    <property type="protein sequence ID" value="OBR90176.1"/>
    <property type="molecule type" value="Genomic_DNA"/>
</dbReference>
<name>A0A162JEE0_9CLOT</name>
<gene>
    <name evidence="3" type="ORF">CLCOS_41530</name>
    <name evidence="2" type="ORF">WX73_03575</name>
</gene>
<dbReference type="RefSeq" id="WP_192845000.1">
    <property type="nucleotide sequence ID" value="NZ_LITQ01000008.1"/>
</dbReference>
<reference evidence="3 5" key="2">
    <citation type="journal article" date="2016" name="Front. Microbiol.">
        <title>Industrial Acetogenic Biocatalysts: A Comparative Metabolic and Genomic Analysis.</title>
        <authorList>
            <person name="Bengelsdorf F."/>
            <person name="Poehlein A."/>
            <person name="Sonja S."/>
            <person name="Erz C."/>
            <person name="Hummel T."/>
            <person name="Hoffmeister S."/>
            <person name="Daniel R."/>
            <person name="Durre P."/>
        </authorList>
    </citation>
    <scope>NUCLEOTIDE SEQUENCE [LARGE SCALE GENOMIC DNA]</scope>
    <source>
        <strain evidence="3 5">PTA-10522</strain>
    </source>
</reference>
<keyword evidence="5" id="KW-1185">Reference proteome</keyword>
<feature type="compositionally biased region" description="Polar residues" evidence="1">
    <location>
        <begin position="14"/>
        <end position="25"/>
    </location>
</feature>
<dbReference type="PATRIC" id="fig|1705578.3.peg.3565"/>
<dbReference type="EMBL" id="LITQ01000008">
    <property type="protein sequence ID" value="OAA94005.1"/>
    <property type="molecule type" value="Genomic_DNA"/>
</dbReference>
<reference evidence="2 4" key="1">
    <citation type="journal article" date="2015" name="Biotechnol. Bioeng.">
        <title>Genome sequence and phenotypic characterization of Caulobacter segnis.</title>
        <authorList>
            <person name="Patel S."/>
            <person name="Fletcher B."/>
            <person name="Scott D.C."/>
            <person name="Ely B."/>
        </authorList>
    </citation>
    <scope>NUCLEOTIDE SEQUENCE [LARGE SCALE GENOMIC DNA]</scope>
    <source>
        <strain evidence="2 4">PS02</strain>
    </source>
</reference>
<evidence type="ECO:0000313" key="5">
    <source>
        <dbReference type="Proteomes" id="UP000093694"/>
    </source>
</evidence>
<comment type="caution">
    <text evidence="2">The sequence shown here is derived from an EMBL/GenBank/DDBJ whole genome shotgun (WGS) entry which is preliminary data.</text>
</comment>
<dbReference type="AlphaFoldDB" id="A0A162JEE0"/>
<feature type="compositionally biased region" description="Low complexity" evidence="1">
    <location>
        <begin position="1"/>
        <end position="13"/>
    </location>
</feature>
<organism evidence="2 4">
    <name type="scientific">Clostridium coskatii</name>
    <dbReference type="NCBI Taxonomy" id="1705578"/>
    <lineage>
        <taxon>Bacteria</taxon>
        <taxon>Bacillati</taxon>
        <taxon>Bacillota</taxon>
        <taxon>Clostridia</taxon>
        <taxon>Eubacteriales</taxon>
        <taxon>Clostridiaceae</taxon>
        <taxon>Clostridium</taxon>
    </lineage>
</organism>